<dbReference type="AlphaFoldDB" id="A0A4D6N306"/>
<evidence type="ECO:0000313" key="1">
    <source>
        <dbReference type="EMBL" id="QCE08173.1"/>
    </source>
</evidence>
<organism evidence="1 2">
    <name type="scientific">Vigna unguiculata</name>
    <name type="common">Cowpea</name>
    <dbReference type="NCBI Taxonomy" id="3917"/>
    <lineage>
        <taxon>Eukaryota</taxon>
        <taxon>Viridiplantae</taxon>
        <taxon>Streptophyta</taxon>
        <taxon>Embryophyta</taxon>
        <taxon>Tracheophyta</taxon>
        <taxon>Spermatophyta</taxon>
        <taxon>Magnoliopsida</taxon>
        <taxon>eudicotyledons</taxon>
        <taxon>Gunneridae</taxon>
        <taxon>Pentapetalae</taxon>
        <taxon>rosids</taxon>
        <taxon>fabids</taxon>
        <taxon>Fabales</taxon>
        <taxon>Fabaceae</taxon>
        <taxon>Papilionoideae</taxon>
        <taxon>50 kb inversion clade</taxon>
        <taxon>NPAAA clade</taxon>
        <taxon>indigoferoid/millettioid clade</taxon>
        <taxon>Phaseoleae</taxon>
        <taxon>Vigna</taxon>
    </lineage>
</organism>
<name>A0A4D6N306_VIGUN</name>
<reference evidence="1 2" key="1">
    <citation type="submission" date="2019-04" db="EMBL/GenBank/DDBJ databases">
        <title>An improved genome assembly and genetic linkage map for asparagus bean, Vigna unguiculata ssp. sesquipedialis.</title>
        <authorList>
            <person name="Xia Q."/>
            <person name="Zhang R."/>
            <person name="Dong Y."/>
        </authorList>
    </citation>
    <scope>NUCLEOTIDE SEQUENCE [LARGE SCALE GENOMIC DNA]</scope>
    <source>
        <tissue evidence="1">Leaf</tissue>
    </source>
</reference>
<evidence type="ECO:0000313" key="2">
    <source>
        <dbReference type="Proteomes" id="UP000501690"/>
    </source>
</evidence>
<dbReference type="EMBL" id="CP039353">
    <property type="protein sequence ID" value="QCE08173.1"/>
    <property type="molecule type" value="Genomic_DNA"/>
</dbReference>
<gene>
    <name evidence="1" type="ORF">DEO72_LG9g3199</name>
</gene>
<proteinExistence type="predicted"/>
<protein>
    <submittedName>
        <fullName evidence="1">Delta8-fatty-acid desaturase</fullName>
    </submittedName>
</protein>
<dbReference type="Proteomes" id="UP000501690">
    <property type="component" value="Linkage Group LG9"/>
</dbReference>
<accession>A0A4D6N306</accession>
<keyword evidence="2" id="KW-1185">Reference proteome</keyword>
<sequence length="97" mass="11201">MLNRHLNRAVQILSGNVLPGISIAWWKWNHNAHHPRATASTLTQIFNTWHRKCLFDGATMVRRRCNNDGGRMGRRVVAGFSKKKKGRRCAVEWFGVF</sequence>